<name>A0A4Y9SAL9_9BURK</name>
<keyword evidence="2" id="KW-1185">Reference proteome</keyword>
<proteinExistence type="predicted"/>
<dbReference type="RefSeq" id="WP_135202872.1">
    <property type="nucleotide sequence ID" value="NZ_SPVG01000180.1"/>
</dbReference>
<dbReference type="Gene3D" id="3.40.190.10">
    <property type="entry name" value="Periplasmic binding protein-like II"/>
    <property type="match status" value="2"/>
</dbReference>
<gene>
    <name evidence="1" type="ORF">E4L98_17745</name>
</gene>
<dbReference type="OrthoDB" id="6120914at2"/>
<evidence type="ECO:0000313" key="2">
    <source>
        <dbReference type="Proteomes" id="UP000297729"/>
    </source>
</evidence>
<dbReference type="Proteomes" id="UP000297729">
    <property type="component" value="Unassembled WGS sequence"/>
</dbReference>
<dbReference type="SUPFAM" id="SSF53850">
    <property type="entry name" value="Periplasmic binding protein-like II"/>
    <property type="match status" value="1"/>
</dbReference>
<sequence>MSVNLAERRALLRQLGILLLPACAPINSWASPALRITMANLMPWSDQAGVAGVLVELARSIERRSGQVLEIAPLPYARAFALLEQGSVDLMLAVQSDRLDHIANCVAAVSDAEITVVVRPGMTINTLADLRGKRVGHLRFADYDPTFAAATDIRKYEFNSYNQGLRMLQIGRLDALVAIRSAIQYTLKNMGLPPAQASDMLPLRRATVALYQSKRCIFNASVKKELALACANVRRENLAHILLSRLLVD</sequence>
<reference evidence="1 2" key="1">
    <citation type="submission" date="2019-03" db="EMBL/GenBank/DDBJ databases">
        <title>Draft Genome Sequence of Duganella callidus sp. nov., a Novel Duganella Species Isolated from Cultivated Soil.</title>
        <authorList>
            <person name="Raths R."/>
            <person name="Peta V."/>
            <person name="Bucking H."/>
        </authorList>
    </citation>
    <scope>NUCLEOTIDE SEQUENCE [LARGE SCALE GENOMIC DNA]</scope>
    <source>
        <strain evidence="1 2">DN04</strain>
    </source>
</reference>
<comment type="caution">
    <text evidence="1">The sequence shown here is derived from an EMBL/GenBank/DDBJ whole genome shotgun (WGS) entry which is preliminary data.</text>
</comment>
<protein>
    <submittedName>
        <fullName evidence="1">Transporter substrate-binding domain-containing protein</fullName>
    </submittedName>
</protein>
<dbReference type="AlphaFoldDB" id="A0A4Y9SAL9"/>
<evidence type="ECO:0000313" key="1">
    <source>
        <dbReference type="EMBL" id="TFW18689.1"/>
    </source>
</evidence>
<dbReference type="EMBL" id="SPVG01000180">
    <property type="protein sequence ID" value="TFW18689.1"/>
    <property type="molecule type" value="Genomic_DNA"/>
</dbReference>
<dbReference type="PANTHER" id="PTHR35936:SF35">
    <property type="entry name" value="L-CYSTINE-BINDING PROTEIN TCYJ"/>
    <property type="match status" value="1"/>
</dbReference>
<accession>A0A4Y9SAL9</accession>
<organism evidence="1 2">
    <name type="scientific">Duganella callida</name>
    <dbReference type="NCBI Taxonomy" id="2561932"/>
    <lineage>
        <taxon>Bacteria</taxon>
        <taxon>Pseudomonadati</taxon>
        <taxon>Pseudomonadota</taxon>
        <taxon>Betaproteobacteria</taxon>
        <taxon>Burkholderiales</taxon>
        <taxon>Oxalobacteraceae</taxon>
        <taxon>Telluria group</taxon>
        <taxon>Duganella</taxon>
    </lineage>
</organism>
<dbReference type="PANTHER" id="PTHR35936">
    <property type="entry name" value="MEMBRANE-BOUND LYTIC MUREIN TRANSGLYCOSYLASE F"/>
    <property type="match status" value="1"/>
</dbReference>